<evidence type="ECO:0000313" key="2">
    <source>
        <dbReference type="Proteomes" id="UP000678499"/>
    </source>
</evidence>
<proteinExistence type="predicted"/>
<gene>
    <name evidence="1" type="ORF">NMOB1V02_LOCUS697</name>
</gene>
<organism evidence="1">
    <name type="scientific">Notodromas monacha</name>
    <dbReference type="NCBI Taxonomy" id="399045"/>
    <lineage>
        <taxon>Eukaryota</taxon>
        <taxon>Metazoa</taxon>
        <taxon>Ecdysozoa</taxon>
        <taxon>Arthropoda</taxon>
        <taxon>Crustacea</taxon>
        <taxon>Oligostraca</taxon>
        <taxon>Ostracoda</taxon>
        <taxon>Podocopa</taxon>
        <taxon>Podocopida</taxon>
        <taxon>Cypridocopina</taxon>
        <taxon>Cypridoidea</taxon>
        <taxon>Cyprididae</taxon>
        <taxon>Notodromas</taxon>
    </lineage>
</organism>
<sequence>MGLTRLWFKIAIREGIRGSELQIFECPVAIGAKGITDIHYSIYCHTSSGGLRSKYAWNMSEDDKL</sequence>
<dbReference type="AlphaFoldDB" id="A0A7R9BFK7"/>
<accession>A0A7R9BFK7</accession>
<dbReference type="EMBL" id="OA882100">
    <property type="protein sequence ID" value="CAD7272775.1"/>
    <property type="molecule type" value="Genomic_DNA"/>
</dbReference>
<dbReference type="Proteomes" id="UP000678499">
    <property type="component" value="Unassembled WGS sequence"/>
</dbReference>
<reference evidence="1" key="1">
    <citation type="submission" date="2020-11" db="EMBL/GenBank/DDBJ databases">
        <authorList>
            <person name="Tran Van P."/>
        </authorList>
    </citation>
    <scope>NUCLEOTIDE SEQUENCE</scope>
</reference>
<dbReference type="EMBL" id="CAJPEX010000063">
    <property type="protein sequence ID" value="CAG0912927.1"/>
    <property type="molecule type" value="Genomic_DNA"/>
</dbReference>
<keyword evidence="2" id="KW-1185">Reference proteome</keyword>
<protein>
    <submittedName>
        <fullName evidence="1">Uncharacterized protein</fullName>
    </submittedName>
</protein>
<evidence type="ECO:0000313" key="1">
    <source>
        <dbReference type="EMBL" id="CAD7272775.1"/>
    </source>
</evidence>
<name>A0A7R9BFK7_9CRUS</name>